<keyword evidence="6" id="KW-1185">Reference proteome</keyword>
<dbReference type="GO" id="GO:0016887">
    <property type="term" value="F:ATP hydrolysis activity"/>
    <property type="evidence" value="ECO:0007669"/>
    <property type="project" value="TreeGrafter"/>
</dbReference>
<accession>A0A3D8J1A3</accession>
<dbReference type="Gene3D" id="3.40.50.300">
    <property type="entry name" value="P-loop containing nucleotide triphosphate hydrolases"/>
    <property type="match status" value="1"/>
</dbReference>
<feature type="domain" description="Bacterial type II secretion system protein E" evidence="4">
    <location>
        <begin position="291"/>
        <end position="305"/>
    </location>
</feature>
<reference evidence="5 6" key="1">
    <citation type="submission" date="2018-04" db="EMBL/GenBank/DDBJ databases">
        <title>Novel Campyloabacter and Helicobacter Species and Strains.</title>
        <authorList>
            <person name="Mannion A.J."/>
            <person name="Shen Z."/>
            <person name="Fox J.G."/>
        </authorList>
    </citation>
    <scope>NUCLEOTIDE SEQUENCE [LARGE SCALE GENOMIC DNA]</scope>
    <source>
        <strain evidence="5 6">MIT 04-9362</strain>
    </source>
</reference>
<comment type="caution">
    <text evidence="5">The sequence shown here is derived from an EMBL/GenBank/DDBJ whole genome shotgun (WGS) entry which is preliminary data.</text>
</comment>
<sequence length="442" mass="50919">MMQNLRVYKDNIKIFGKEICQKFKSLIVIDDMQNIHLGILEETKDIAFLQDILRAYFNPLPSCVILSEKFFYHHLRFLDIQEKIYKSQSDIKEFFALILKEAILMDASDIHLENFNENAWIRFRIDGELCEVCEIEREVFEALCLKIKLESKLDITEIKQSQDGRFNFFYNALQYDFRISCVPTYNGQSLVLRILHKQKQQINLHSLGISKNHLDLILDQITKKHGIILLTGPTGSGKSTTLYAILENFKSSKKKIITLEDPVEYKIPYATQIQVVAESNFSFSQALSAVLRQDPDIIMVGEIRDLKTLELAFRASLTGHLVFATLHTNDTKSALDRLVDMGMSKHNILSSLLMIVSQRLFKKACKNCQKKMEEKYISIGCEVCNFQGFVGREVATEVLVLSKEVKRAIKEDNLEEYLDLIGFETLDKNASKKYDEGKILLD</sequence>
<dbReference type="Proteomes" id="UP000256695">
    <property type="component" value="Unassembled WGS sequence"/>
</dbReference>
<protein>
    <submittedName>
        <fullName evidence="5">Type II/IV secretion system protein</fullName>
    </submittedName>
</protein>
<evidence type="ECO:0000256" key="1">
    <source>
        <dbReference type="ARBA" id="ARBA00006611"/>
    </source>
</evidence>
<keyword evidence="2" id="KW-0547">Nucleotide-binding</keyword>
<organism evidence="5 6">
    <name type="scientific">Helicobacter anseris</name>
    <dbReference type="NCBI Taxonomy" id="375926"/>
    <lineage>
        <taxon>Bacteria</taxon>
        <taxon>Pseudomonadati</taxon>
        <taxon>Campylobacterota</taxon>
        <taxon>Epsilonproteobacteria</taxon>
        <taxon>Campylobacterales</taxon>
        <taxon>Helicobacteraceae</taxon>
        <taxon>Helicobacter</taxon>
    </lineage>
</organism>
<dbReference type="CDD" id="cd01129">
    <property type="entry name" value="PulE-GspE-like"/>
    <property type="match status" value="1"/>
</dbReference>
<dbReference type="PROSITE" id="PS00662">
    <property type="entry name" value="T2SP_E"/>
    <property type="match status" value="1"/>
</dbReference>
<evidence type="ECO:0000313" key="6">
    <source>
        <dbReference type="Proteomes" id="UP000256695"/>
    </source>
</evidence>
<evidence type="ECO:0000256" key="3">
    <source>
        <dbReference type="ARBA" id="ARBA00022840"/>
    </source>
</evidence>
<dbReference type="Pfam" id="PF00437">
    <property type="entry name" value="T2SSE"/>
    <property type="match status" value="1"/>
</dbReference>
<dbReference type="AlphaFoldDB" id="A0A3D8J1A3"/>
<dbReference type="GO" id="GO:0005524">
    <property type="term" value="F:ATP binding"/>
    <property type="evidence" value="ECO:0007669"/>
    <property type="project" value="UniProtKB-KW"/>
</dbReference>
<dbReference type="InterPro" id="IPR003593">
    <property type="entry name" value="AAA+_ATPase"/>
</dbReference>
<keyword evidence="3" id="KW-0067">ATP-binding</keyword>
<evidence type="ECO:0000259" key="4">
    <source>
        <dbReference type="PROSITE" id="PS00662"/>
    </source>
</evidence>
<dbReference type="PANTHER" id="PTHR30258:SF2">
    <property type="entry name" value="COMG OPERON PROTEIN 1"/>
    <property type="match status" value="1"/>
</dbReference>
<dbReference type="SUPFAM" id="SSF52540">
    <property type="entry name" value="P-loop containing nucleoside triphosphate hydrolases"/>
    <property type="match status" value="1"/>
</dbReference>
<evidence type="ECO:0000313" key="5">
    <source>
        <dbReference type="EMBL" id="RDU71302.1"/>
    </source>
</evidence>
<dbReference type="PANTHER" id="PTHR30258">
    <property type="entry name" value="TYPE II SECRETION SYSTEM PROTEIN GSPE-RELATED"/>
    <property type="match status" value="1"/>
</dbReference>
<comment type="similarity">
    <text evidence="1">Belongs to the GSP E family.</text>
</comment>
<gene>
    <name evidence="5" type="ORF">CQA57_07865</name>
</gene>
<dbReference type="InterPro" id="IPR001482">
    <property type="entry name" value="T2SS/T4SS_dom"/>
</dbReference>
<dbReference type="GO" id="GO:0005886">
    <property type="term" value="C:plasma membrane"/>
    <property type="evidence" value="ECO:0007669"/>
    <property type="project" value="TreeGrafter"/>
</dbReference>
<dbReference type="SMART" id="SM00382">
    <property type="entry name" value="AAA"/>
    <property type="match status" value="1"/>
</dbReference>
<name>A0A3D8J1A3_9HELI</name>
<proteinExistence type="inferred from homology"/>
<dbReference type="Gene3D" id="3.30.450.90">
    <property type="match status" value="1"/>
</dbReference>
<dbReference type="InterPro" id="IPR027417">
    <property type="entry name" value="P-loop_NTPase"/>
</dbReference>
<dbReference type="EMBL" id="NXLX01000030">
    <property type="protein sequence ID" value="RDU71302.1"/>
    <property type="molecule type" value="Genomic_DNA"/>
</dbReference>
<evidence type="ECO:0000256" key="2">
    <source>
        <dbReference type="ARBA" id="ARBA00022741"/>
    </source>
</evidence>